<dbReference type="AlphaFoldDB" id="A0AAF0YL47"/>
<dbReference type="GeneID" id="87812759"/>
<protein>
    <recommendedName>
        <fullName evidence="4">F-box domain-containing protein</fullName>
    </recommendedName>
</protein>
<reference evidence="2" key="1">
    <citation type="submission" date="2023-10" db="EMBL/GenBank/DDBJ databases">
        <authorList>
            <person name="Noh H."/>
        </authorList>
    </citation>
    <scope>NUCLEOTIDE SEQUENCE</scope>
    <source>
        <strain evidence="2">DUCC4014</strain>
    </source>
</reference>
<feature type="region of interest" description="Disordered" evidence="1">
    <location>
        <begin position="1"/>
        <end position="29"/>
    </location>
</feature>
<gene>
    <name evidence="2" type="ORF">LOC62_07G009598</name>
</gene>
<dbReference type="EMBL" id="CP086720">
    <property type="protein sequence ID" value="WOO86109.1"/>
    <property type="molecule type" value="Genomic_DNA"/>
</dbReference>
<dbReference type="Proteomes" id="UP000827549">
    <property type="component" value="Chromosome 7"/>
</dbReference>
<evidence type="ECO:0000313" key="3">
    <source>
        <dbReference type="Proteomes" id="UP000827549"/>
    </source>
</evidence>
<keyword evidence="3" id="KW-1185">Reference proteome</keyword>
<evidence type="ECO:0008006" key="4">
    <source>
        <dbReference type="Google" id="ProtNLM"/>
    </source>
</evidence>
<name>A0AAF0YL47_9TREE</name>
<evidence type="ECO:0000256" key="1">
    <source>
        <dbReference type="SAM" id="MobiDB-lite"/>
    </source>
</evidence>
<dbReference type="RefSeq" id="XP_062632135.1">
    <property type="nucleotide sequence ID" value="XM_062776151.1"/>
</dbReference>
<evidence type="ECO:0000313" key="2">
    <source>
        <dbReference type="EMBL" id="WOO86109.1"/>
    </source>
</evidence>
<proteinExistence type="predicted"/>
<feature type="compositionally biased region" description="Pro residues" evidence="1">
    <location>
        <begin position="12"/>
        <end position="27"/>
    </location>
</feature>
<feature type="compositionally biased region" description="Polar residues" evidence="1">
    <location>
        <begin position="1"/>
        <end position="10"/>
    </location>
</feature>
<accession>A0AAF0YL47</accession>
<sequence>MSKPDSSTVAYPTPPPSAHSSPLPTPTSLPDLALDHNAFPHLLDAVIAAAPPASLLALRATSRACYAAATRRLYAHVVVSGHTPLSSITLRTPGDVGSLTLGGVGWGAHNEVDPEIKPLICAHTRVLSLASHVDERILDGLAGLFEARPTIRVLSPAFGTRLGILAASAPSIVIFAPLLELCHLPIPLALPRFTERMVLNISFSEDTAARARKPATGWVLARLAEAHGVKELVVVFTRTPAASQRHASPLSGWWSDSGLRLGLLDHVIGSIAAQVRWTRCTFVDLAEVDPEIVGLVPGVPGTEVVKAVQHVVDAAISDAVTKSIVLAAPRDSGLVPLDHGEMRARVRYLTREEYHADVGAERYALEADEEVGLL</sequence>
<organism evidence="2 3">
    <name type="scientific">Vanrija pseudolonga</name>
    <dbReference type="NCBI Taxonomy" id="143232"/>
    <lineage>
        <taxon>Eukaryota</taxon>
        <taxon>Fungi</taxon>
        <taxon>Dikarya</taxon>
        <taxon>Basidiomycota</taxon>
        <taxon>Agaricomycotina</taxon>
        <taxon>Tremellomycetes</taxon>
        <taxon>Trichosporonales</taxon>
        <taxon>Trichosporonaceae</taxon>
        <taxon>Vanrija</taxon>
    </lineage>
</organism>